<dbReference type="EMBL" id="CAEZYZ010000268">
    <property type="protein sequence ID" value="CAB4762116.1"/>
    <property type="molecule type" value="Genomic_DNA"/>
</dbReference>
<proteinExistence type="predicted"/>
<sequence length="89" mass="9436">MREVGVSTKYIVAVSGLQPIPLEIVQPVCTGAGPVLSNRYSVEAPGLKSYAIVPAHSRPRGSHFASFMRMLVSWASTGTSNVVVASPHE</sequence>
<accession>A0A6J6URE7</accession>
<dbReference type="AlphaFoldDB" id="A0A6J6URE7"/>
<name>A0A6J6URE7_9ZZZZ</name>
<organism evidence="1">
    <name type="scientific">freshwater metagenome</name>
    <dbReference type="NCBI Taxonomy" id="449393"/>
    <lineage>
        <taxon>unclassified sequences</taxon>
        <taxon>metagenomes</taxon>
        <taxon>ecological metagenomes</taxon>
    </lineage>
</organism>
<protein>
    <submittedName>
        <fullName evidence="1">Unannotated protein</fullName>
    </submittedName>
</protein>
<evidence type="ECO:0000313" key="1">
    <source>
        <dbReference type="EMBL" id="CAB4762116.1"/>
    </source>
</evidence>
<gene>
    <name evidence="1" type="ORF">UFOPK2810_01412</name>
</gene>
<reference evidence="1" key="1">
    <citation type="submission" date="2020-05" db="EMBL/GenBank/DDBJ databases">
        <authorList>
            <person name="Chiriac C."/>
            <person name="Salcher M."/>
            <person name="Ghai R."/>
            <person name="Kavagutti S V."/>
        </authorList>
    </citation>
    <scope>NUCLEOTIDE SEQUENCE</scope>
</reference>